<dbReference type="GO" id="GO:0006281">
    <property type="term" value="P:DNA repair"/>
    <property type="evidence" value="ECO:0007669"/>
    <property type="project" value="InterPro"/>
</dbReference>
<dbReference type="PROSITE" id="PS00915">
    <property type="entry name" value="PI3_4_KINASE_1"/>
    <property type="match status" value="1"/>
</dbReference>
<comment type="catalytic activity">
    <reaction evidence="10">
        <text>L-threonyl-[protein] + ATP = O-phospho-L-threonyl-[protein] + ADP + H(+)</text>
        <dbReference type="Rhea" id="RHEA:46608"/>
        <dbReference type="Rhea" id="RHEA-COMP:11060"/>
        <dbReference type="Rhea" id="RHEA-COMP:11605"/>
        <dbReference type="ChEBI" id="CHEBI:15378"/>
        <dbReference type="ChEBI" id="CHEBI:30013"/>
        <dbReference type="ChEBI" id="CHEBI:30616"/>
        <dbReference type="ChEBI" id="CHEBI:61977"/>
        <dbReference type="ChEBI" id="CHEBI:456216"/>
        <dbReference type="EC" id="2.7.11.1"/>
    </reaction>
</comment>
<comment type="caution">
    <text evidence="15">The sequence shown here is derived from an EMBL/GenBank/DDBJ whole genome shotgun (WGS) entry which is preliminary data.</text>
</comment>
<keyword evidence="16" id="KW-1185">Reference proteome</keyword>
<evidence type="ECO:0000256" key="2">
    <source>
        <dbReference type="ARBA" id="ARBA00012513"/>
    </source>
</evidence>
<dbReference type="InterPro" id="IPR016024">
    <property type="entry name" value="ARM-type_fold"/>
</dbReference>
<evidence type="ECO:0000256" key="11">
    <source>
        <dbReference type="SAM" id="MobiDB-lite"/>
    </source>
</evidence>
<dbReference type="GO" id="GO:0005524">
    <property type="term" value="F:ATP binding"/>
    <property type="evidence" value="ECO:0007669"/>
    <property type="project" value="UniProtKB-KW"/>
</dbReference>
<feature type="region of interest" description="Disordered" evidence="11">
    <location>
        <begin position="3530"/>
        <end position="3583"/>
    </location>
</feature>
<dbReference type="PANTHER" id="PTHR37079">
    <property type="entry name" value="SERINE/THREONINE-PROTEIN KINASE ATM"/>
    <property type="match status" value="1"/>
</dbReference>
<dbReference type="EMBL" id="CAKOGP040000001">
    <property type="protein sequence ID" value="CAJ1910219.1"/>
    <property type="molecule type" value="Genomic_DNA"/>
</dbReference>
<dbReference type="InterPro" id="IPR011009">
    <property type="entry name" value="Kinase-like_dom_sf"/>
</dbReference>
<dbReference type="CDD" id="cd05171">
    <property type="entry name" value="PIKKc_ATM"/>
    <property type="match status" value="1"/>
</dbReference>
<dbReference type="Pfam" id="PF02260">
    <property type="entry name" value="FATC"/>
    <property type="match status" value="1"/>
</dbReference>
<keyword evidence="3" id="KW-0723">Serine/threonine-protein kinase</keyword>
<dbReference type="SMART" id="SM01343">
    <property type="entry name" value="FATC"/>
    <property type="match status" value="1"/>
</dbReference>
<dbReference type="InterPro" id="IPR036940">
    <property type="entry name" value="PI3/4_kinase_cat_sf"/>
</dbReference>
<evidence type="ECO:0000259" key="13">
    <source>
        <dbReference type="PROSITE" id="PS51189"/>
    </source>
</evidence>
<dbReference type="PROSITE" id="PS51190">
    <property type="entry name" value="FATC"/>
    <property type="match status" value="1"/>
</dbReference>
<feature type="region of interest" description="Disordered" evidence="11">
    <location>
        <begin position="1044"/>
        <end position="1113"/>
    </location>
</feature>
<keyword evidence="6" id="KW-0227">DNA damage</keyword>
<feature type="compositionally biased region" description="Polar residues" evidence="11">
    <location>
        <begin position="3557"/>
        <end position="3575"/>
    </location>
</feature>
<name>A0AAD2CAS9_9STRA</name>
<dbReference type="InterPro" id="IPR038980">
    <property type="entry name" value="ATM_plant"/>
</dbReference>
<feature type="region of interest" description="Disordered" evidence="11">
    <location>
        <begin position="2295"/>
        <end position="2315"/>
    </location>
</feature>
<keyword evidence="4" id="KW-0808">Transferase</keyword>
<feature type="domain" description="PI3K/PI4K catalytic" evidence="12">
    <location>
        <begin position="3239"/>
        <end position="3570"/>
    </location>
</feature>
<evidence type="ECO:0000313" key="15">
    <source>
        <dbReference type="EMBL" id="CAJ1910219.1"/>
    </source>
</evidence>
<dbReference type="GO" id="GO:0005634">
    <property type="term" value="C:nucleus"/>
    <property type="evidence" value="ECO:0007669"/>
    <property type="project" value="UniProtKB-SubCell"/>
</dbReference>
<dbReference type="PANTHER" id="PTHR37079:SF4">
    <property type="entry name" value="SERINE_THREONINE-PROTEIN KINASE ATM"/>
    <property type="match status" value="1"/>
</dbReference>
<keyword evidence="7" id="KW-0418">Kinase</keyword>
<dbReference type="InterPro" id="IPR014009">
    <property type="entry name" value="PIK_FAT"/>
</dbReference>
<dbReference type="EC" id="2.7.11.1" evidence="2"/>
<feature type="compositionally biased region" description="Basic and acidic residues" evidence="11">
    <location>
        <begin position="3531"/>
        <end position="3546"/>
    </location>
</feature>
<dbReference type="InterPro" id="IPR003152">
    <property type="entry name" value="FATC_dom"/>
</dbReference>
<evidence type="ECO:0000259" key="14">
    <source>
        <dbReference type="PROSITE" id="PS51190"/>
    </source>
</evidence>
<dbReference type="PROSITE" id="PS00916">
    <property type="entry name" value="PI3_4_KINASE_2"/>
    <property type="match status" value="1"/>
</dbReference>
<evidence type="ECO:0000256" key="4">
    <source>
        <dbReference type="ARBA" id="ARBA00022679"/>
    </source>
</evidence>
<dbReference type="SUPFAM" id="SSF56112">
    <property type="entry name" value="Protein kinase-like (PK-like)"/>
    <property type="match status" value="1"/>
</dbReference>
<dbReference type="GO" id="GO:0004674">
    <property type="term" value="F:protein serine/threonine kinase activity"/>
    <property type="evidence" value="ECO:0007669"/>
    <property type="project" value="UniProtKB-KW"/>
</dbReference>
<accession>A0AAD2CAS9</accession>
<evidence type="ECO:0000313" key="16">
    <source>
        <dbReference type="Proteomes" id="UP001295423"/>
    </source>
</evidence>
<feature type="compositionally biased region" description="Basic and acidic residues" evidence="11">
    <location>
        <begin position="2301"/>
        <end position="2313"/>
    </location>
</feature>
<evidence type="ECO:0000256" key="10">
    <source>
        <dbReference type="ARBA" id="ARBA00047899"/>
    </source>
</evidence>
<protein>
    <recommendedName>
        <fullName evidence="2">non-specific serine/threonine protein kinase</fullName>
        <ecNumber evidence="2">2.7.11.1</ecNumber>
    </recommendedName>
</protein>
<evidence type="ECO:0000256" key="8">
    <source>
        <dbReference type="ARBA" id="ARBA00022840"/>
    </source>
</evidence>
<keyword evidence="8" id="KW-0067">ATP-binding</keyword>
<dbReference type="SUPFAM" id="SSF48371">
    <property type="entry name" value="ARM repeat"/>
    <property type="match status" value="1"/>
</dbReference>
<proteinExistence type="predicted"/>
<evidence type="ECO:0000256" key="6">
    <source>
        <dbReference type="ARBA" id="ARBA00022763"/>
    </source>
</evidence>
<dbReference type="PROSITE" id="PS50290">
    <property type="entry name" value="PI3_4_KINASE_3"/>
    <property type="match status" value="1"/>
</dbReference>
<evidence type="ECO:0000256" key="7">
    <source>
        <dbReference type="ARBA" id="ARBA00022777"/>
    </source>
</evidence>
<dbReference type="InterPro" id="IPR018936">
    <property type="entry name" value="PI3/4_kinase_CS"/>
</dbReference>
<dbReference type="InterPro" id="IPR044107">
    <property type="entry name" value="PIKKc_ATM"/>
</dbReference>
<sequence length="3641" mass="406577">MKGPTVERIEKLANKLYNETKVLERRNQGKELLNLLRKKEVRRKLVAECTPDKTGPDDLSIPARRRLRLSQLWSVVVASSVSSVSNHRSGKSKAKLQQFDVDFPYHLLIASEEPNGVFDNDSLAIPKLAKKDVNRLLNYCLNMLNDEEALKLSETNLLLMLRQLCSKEDYVGYFSKSKYTKVFGEIEERLTPACEKEAPAVFKIAAEILDGLFRSCRKLGRQMDEYISGTLHIIAVWCKHGSGERTKRSGALADMYNTVATILFTHPDHSIGPLKRAGRPILSCCKKCYASSNGIQRDALNNYILSMLFVSQVAGDYQGMLTGDMGRLGKATMSDQHINDFLDLVMEDSVRNLIYDESHQGKRTINHKWIKPDLKQQRHLEVVARLLAIAQRRYLAQAELSLMGESVEEGLGKYLKVREDNSTVWVNPKPQVAKPCPPDVFVESPFVKHVVKRLIANSQLAAIAKQNSGSERATIQSKADFKVLEYLQQTGHVPQGTQVGLLAIVCACIEMFPAGDCWTSMIGCDSWLRCPSPSNELHGGVLYFHPSSLNDLHLLVSAVADLLEANGGPSGNQSLQGWAMIALSRLAESFAAIHSNANCKIKEYDAISATWRRVWRTLLRTDLRYHVYTKVSTTDSLGELVLALLKKMVDMRCTDPQMLLQDAFPGKRKSFMYENQHQLWALPAFGDIQKVTSITALSLITSILAVVGLSNSGNDMIDTSLCKTLFPSDEMFSLGRRKRLLSLSLGCLEGWTSGSQQEDMNSMSLLRAVPALTTIALVNGTVGNSVNEIMQSLISKSQQRFQCVSCTPDQSCLPWTQWWKRTPLAPIEATLKSLWVDHNDRFDRPTNVSNHFRLDSPWTIANSIFQQISKLQLSTSNGDFVPEVESDDLRKRILKFFEERLTPLPLEDDKLDSMDLDEMTKDQPLSFQTLGVKLRMSLHLCCSQDKLSKSTKRLARETATFFLNASMRLSTSKNGSQFSVVATDLFHIAEALLEISPLVESLMDSDQMAEVVEQYKSMLLEYFKAHREGSIRNALTEKQAATNNGDADFLSDDEGDTFVSDGPARTSAVFSDDDDNADKPRKRKRWSMDSQSQSRKRPNPPQMTTFSVAVPPNDDSARKIGSILAALDPSPASCKLVCQALLGTELDFDPSDIDGDINLRMVPFCLHLVSSESAMFHSKARQLWIDGSTGMETNPQGSVVQLLSNIIDFIRSCEVPSSPTWGVGAFECGKAVEATKMAGKNLALSETEMGHLIDTLESEDCTRSRPWLRSQRIGSATNAFLAADDVFHQKYDDLFVNSMKRALQDSSSIVRRKAFDSIVVCLDRLEKERVSRAVTSVLPPITLLVDEESTTAEFSEWYKSVGSLASGVEDNLTTEIQDACEAMESDAIFCHATIAGATQDINYFRMMLLEILLISTRRPDLEYTCYRALEKAAIVRGYNGVEAMMESEGEGLLARLVQSGCVHFPLALTAPNVIRQALVCGVQASPEGLCQMVHLKYDAENIFANRVRHVLVPLVLFEIVSKDKSLSKHNEPAAIFEAMLENEIMVAVCETLSNDGDISEILPRLLKHHVPDVYAFLQIFLHSEESPQREVAERSTQVLDAIVKKVTVQERLTRKRSHVVRRIFELCGNQFSDDFELDVSRCFRAMITILDGNAEEKILSGDKFMLVGMNASENFIRGFVQLDEANISLHGKILWSAIELQCKFIEWQMQDGNLKDIQLGFCVHVLTEAMLKSSLVELLPEILGSLRLLLQGALKYMDESKLKEELTPVMQRLIGACLVVHETCQQRLLKECRKKNQSIKQLTSRSCGLMTLCEKVSSSDAWGWEGTSDNFEETNESDTRRAIEEHSHELDKAIFTGITNTYSVLEQIFESASSLELRSEHFLTTAMPYGISTSDLAVLTRFDRRFCAQNLALQFAGKQYFDSEKEAHRTDVLVKSLLSKLADKQAWNKSLENRGHKLLKVSSFVSFGSLNVDQRLLYAGLVQFEKELQNGNLEGVANKDLEDVIRELSFVCGSFCPRDIRVAASKCLGEIDSRRLATLCNAENAHDSTDTLFEAFEKDQLLLVMQSKCIESLGERLKASDASTALVAAETASALFSTRVGKRCWSLAIDKAGNDVLSPFIRAQSRSNRSGNTLLTSIEIHQLKSNLQSSEGTSLWCWDASLWQLGNTFEHSFREWICYLTSAMILCCFPCTKDDTGPMPEDSEFFWQCQRMSFMDAEFASRVFQCLVIRLLDTKSSDDMTDCTQALTDSFTALLSCNESNSSHVSVHIAQALGLAIDTLHLLCRLSIHQFSASKHSQNQSRRDKNVSRKKYNENLSPPVQWRGSPFGVMLKLDGLVVARACIHSQRYASGLFFLDLHFDSRFGKAGAILEDILESGNTSNYMHGSNISGDVSRGRGEISALQQDHIKDSALAAMEVKAKCLKNLDEQESLEALHIQRSALNFMETGSVGAHQNFADSGGPVETLRHLNNQSLTLGQQSNLPLQMSHCFDELGCHQVTQSYIEGVLSRHSNLQSLGQNNLQQLNEKWFEASLRLRQWDMIDEALSGMQPGVSEASTQLTASINESMNDISLSTIEGTKASRSPSLSSNEHGFFELLSRAIDSFEDEDTRSCCNFLAQSRLSLLDDLAHSGYGESPIVGIAKRIDKLRAIRDVESIASKMQCLEDIPRIWDIDINEVNSIKSPGSNRHINLFPTGDDDYSKSMKGMEIDLHDFSSGIREIVLKSLCKKQGNWSDPFLFGIIASHLGRLSVKAREGGRSSTAESALQRLHAILNLPALGNNTATKEYLHLQIRIEEAKLSENRGAFSSAIRTSKQVVDYLNRKERTEENMDDEAMRLLTDAQICCGTWMAKHKVQQSKLVLDTYLNSGTKRAKTIFEGAETRENAERATHASLEFGQILSNLYEALHSRVTSLEWKQASAALVHQEKEFQKADKLRQEAEARVHKAGKRHPKYKEYHKDWVELHHFCSQQGKDISATKAERERIATSMEEYLLQSIKSFISALSIADTGMSSDLSRHVFRLVSLWFSSSGDEGENENVNELMRNGLESIPTFRFIPLTFQLVSRLESVGGKGNGFQSTLQRLVFRMAVDHPYHLIVPIIALSNGKRVESGRHASDYLENVGDKKVSAASEMLERLKNDGPSFVANILESYMTLTQSYIQLAYASTTQFHDKKKPTKGIRFSQVASPGESKRKSGIAALDVCLRAAECPPCVITSPPPVQPAGNYGDGIDDPIGAERIHRFESTFDITDTGIHRPKIVVCIGTKGGQFRQLVKGEDDLRQDAIMTQVFRYVNGLMMRRDHTSRPGSRSAQQGLQMVTYNVSPLSPMSGVLEWVEDTIPFGDYEEDKRTQRGNKSAGAHSRLYPGEWGNSLCRVHLGESPHGEKRRSFDEICRRHSPVFRFFFTERFGHNLQAWHAAKMKYTRSVAVGSIVGHILGIGDRHCKNILVHEKTGTIVHIDFGIVFEQGKLLTTPERVPFRLTRNMVDGMGPSGVEGTFIKSAEETTAVLRKNSDALLTILSAVVDDPLYKWSLSPVEARKRQKSDSDKDDKNSGSSGRRGSRATKNGTSETSPSEENGTIDNNNKNNKEENKAGLKAIAKIKAKLQGYEDSTSGELHGIEGQVQVLVNSARDADNLCQMFPGWSPWI</sequence>
<evidence type="ECO:0000256" key="5">
    <source>
        <dbReference type="ARBA" id="ARBA00022741"/>
    </source>
</evidence>
<dbReference type="PROSITE" id="PS51189">
    <property type="entry name" value="FAT"/>
    <property type="match status" value="1"/>
</dbReference>
<keyword evidence="9" id="KW-0539">Nucleus</keyword>
<evidence type="ECO:0000256" key="9">
    <source>
        <dbReference type="ARBA" id="ARBA00023242"/>
    </source>
</evidence>
<evidence type="ECO:0000256" key="3">
    <source>
        <dbReference type="ARBA" id="ARBA00022527"/>
    </source>
</evidence>
<evidence type="ECO:0000259" key="12">
    <source>
        <dbReference type="PROSITE" id="PS50290"/>
    </source>
</evidence>
<gene>
    <name evidence="15" type="ORF">CYCCA115_LOCUS564</name>
</gene>
<comment type="subcellular location">
    <subcellularLocation>
        <location evidence="1">Nucleus</location>
    </subcellularLocation>
</comment>
<feature type="domain" description="FATC" evidence="14">
    <location>
        <begin position="3609"/>
        <end position="3641"/>
    </location>
</feature>
<organism evidence="15 16">
    <name type="scientific">Cylindrotheca closterium</name>
    <dbReference type="NCBI Taxonomy" id="2856"/>
    <lineage>
        <taxon>Eukaryota</taxon>
        <taxon>Sar</taxon>
        <taxon>Stramenopiles</taxon>
        <taxon>Ochrophyta</taxon>
        <taxon>Bacillariophyta</taxon>
        <taxon>Bacillariophyceae</taxon>
        <taxon>Bacillariophycidae</taxon>
        <taxon>Bacillariales</taxon>
        <taxon>Bacillariaceae</taxon>
        <taxon>Cylindrotheca</taxon>
    </lineage>
</organism>
<dbReference type="Gene3D" id="1.10.1070.11">
    <property type="entry name" value="Phosphatidylinositol 3-/4-kinase, catalytic domain"/>
    <property type="match status" value="1"/>
</dbReference>
<dbReference type="Proteomes" id="UP001295423">
    <property type="component" value="Unassembled WGS sequence"/>
</dbReference>
<keyword evidence="5" id="KW-0547">Nucleotide-binding</keyword>
<evidence type="ECO:0000256" key="1">
    <source>
        <dbReference type="ARBA" id="ARBA00004123"/>
    </source>
</evidence>
<dbReference type="InterPro" id="IPR000403">
    <property type="entry name" value="PI3/4_kinase_cat_dom"/>
</dbReference>
<reference evidence="15" key="1">
    <citation type="submission" date="2023-08" db="EMBL/GenBank/DDBJ databases">
        <authorList>
            <person name="Audoor S."/>
            <person name="Bilcke G."/>
        </authorList>
    </citation>
    <scope>NUCLEOTIDE SEQUENCE</scope>
</reference>
<dbReference type="Gene3D" id="3.30.1010.10">
    <property type="entry name" value="Phosphatidylinositol 3-kinase Catalytic Subunit, Chain A, domain 4"/>
    <property type="match status" value="1"/>
</dbReference>
<dbReference type="SMART" id="SM00146">
    <property type="entry name" value="PI3Kc"/>
    <property type="match status" value="1"/>
</dbReference>
<feature type="domain" description="FAT" evidence="13">
    <location>
        <begin position="2687"/>
        <end position="3102"/>
    </location>
</feature>
<dbReference type="Pfam" id="PF00454">
    <property type="entry name" value="PI3_PI4_kinase"/>
    <property type="match status" value="1"/>
</dbReference>